<dbReference type="Pfam" id="PF07715">
    <property type="entry name" value="Plug"/>
    <property type="match status" value="1"/>
</dbReference>
<dbReference type="InterPro" id="IPR036942">
    <property type="entry name" value="Beta-barrel_TonB_sf"/>
</dbReference>
<dbReference type="Proteomes" id="UP000194221">
    <property type="component" value="Unassembled WGS sequence"/>
</dbReference>
<evidence type="ECO:0000256" key="4">
    <source>
        <dbReference type="ARBA" id="ARBA00022692"/>
    </source>
</evidence>
<keyword evidence="4 8" id="KW-0812">Transmembrane</keyword>
<dbReference type="SUPFAM" id="SSF56935">
    <property type="entry name" value="Porins"/>
    <property type="match status" value="1"/>
</dbReference>
<gene>
    <name evidence="11" type="ORF">WH52_12680</name>
</gene>
<dbReference type="PANTHER" id="PTHR30069">
    <property type="entry name" value="TONB-DEPENDENT OUTER MEMBRANE RECEPTOR"/>
    <property type="match status" value="1"/>
</dbReference>
<comment type="subcellular location">
    <subcellularLocation>
        <location evidence="1 8">Cell outer membrane</location>
        <topology evidence="1 8">Multi-pass membrane protein</topology>
    </subcellularLocation>
</comment>
<evidence type="ECO:0000259" key="10">
    <source>
        <dbReference type="Pfam" id="PF07715"/>
    </source>
</evidence>
<keyword evidence="5 9" id="KW-0732">Signal</keyword>
<evidence type="ECO:0000256" key="8">
    <source>
        <dbReference type="PROSITE-ProRule" id="PRU01360"/>
    </source>
</evidence>
<dbReference type="InterPro" id="IPR039426">
    <property type="entry name" value="TonB-dep_rcpt-like"/>
</dbReference>
<keyword evidence="12" id="KW-1185">Reference proteome</keyword>
<dbReference type="GO" id="GO:0009279">
    <property type="term" value="C:cell outer membrane"/>
    <property type="evidence" value="ECO:0007669"/>
    <property type="project" value="UniProtKB-SubCell"/>
</dbReference>
<dbReference type="InterPro" id="IPR008969">
    <property type="entry name" value="CarboxyPept-like_regulatory"/>
</dbReference>
<protein>
    <submittedName>
        <fullName evidence="11">TonB-dependent receptor</fullName>
    </submittedName>
</protein>
<dbReference type="InParanoid" id="A0A1Y2PBI7"/>
<evidence type="ECO:0000313" key="11">
    <source>
        <dbReference type="EMBL" id="OSY87119.1"/>
    </source>
</evidence>
<keyword evidence="2 8" id="KW-0813">Transport</keyword>
<dbReference type="Gene3D" id="2.170.130.10">
    <property type="entry name" value="TonB-dependent receptor, plug domain"/>
    <property type="match status" value="1"/>
</dbReference>
<dbReference type="Pfam" id="PF13715">
    <property type="entry name" value="CarbopepD_reg_2"/>
    <property type="match status" value="1"/>
</dbReference>
<dbReference type="SUPFAM" id="SSF49464">
    <property type="entry name" value="Carboxypeptidase regulatory domain-like"/>
    <property type="match status" value="1"/>
</dbReference>
<feature type="chain" id="PRO_5013322519" evidence="9">
    <location>
        <begin position="22"/>
        <end position="887"/>
    </location>
</feature>
<evidence type="ECO:0000256" key="6">
    <source>
        <dbReference type="ARBA" id="ARBA00023136"/>
    </source>
</evidence>
<dbReference type="Gene3D" id="2.60.40.1120">
    <property type="entry name" value="Carboxypeptidase-like, regulatory domain"/>
    <property type="match status" value="1"/>
</dbReference>
<dbReference type="PROSITE" id="PS52016">
    <property type="entry name" value="TONB_DEPENDENT_REC_3"/>
    <property type="match status" value="1"/>
</dbReference>
<evidence type="ECO:0000313" key="12">
    <source>
        <dbReference type="Proteomes" id="UP000194221"/>
    </source>
</evidence>
<evidence type="ECO:0000256" key="2">
    <source>
        <dbReference type="ARBA" id="ARBA00022448"/>
    </source>
</evidence>
<dbReference type="EMBL" id="LAPZ01000014">
    <property type="protein sequence ID" value="OSY87119.1"/>
    <property type="molecule type" value="Genomic_DNA"/>
</dbReference>
<dbReference type="AlphaFoldDB" id="A0A1Y2PBI7"/>
<dbReference type="GO" id="GO:0015344">
    <property type="term" value="F:siderophore uptake transmembrane transporter activity"/>
    <property type="evidence" value="ECO:0007669"/>
    <property type="project" value="TreeGrafter"/>
</dbReference>
<name>A0A1Y2PBI7_9FLAO</name>
<dbReference type="Gene3D" id="2.40.170.20">
    <property type="entry name" value="TonB-dependent receptor, beta-barrel domain"/>
    <property type="match status" value="1"/>
</dbReference>
<dbReference type="OrthoDB" id="1453181at2"/>
<dbReference type="InterPro" id="IPR012910">
    <property type="entry name" value="Plug_dom"/>
</dbReference>
<keyword evidence="3 8" id="KW-1134">Transmembrane beta strand</keyword>
<keyword evidence="11" id="KW-0675">Receptor</keyword>
<accession>A0A1Y2PBI7</accession>
<dbReference type="PANTHER" id="PTHR30069:SF29">
    <property type="entry name" value="HEMOGLOBIN AND HEMOGLOBIN-HAPTOGLOBIN-BINDING PROTEIN 1-RELATED"/>
    <property type="match status" value="1"/>
</dbReference>
<keyword evidence="6 8" id="KW-0472">Membrane</keyword>
<proteinExistence type="inferred from homology"/>
<evidence type="ECO:0000256" key="1">
    <source>
        <dbReference type="ARBA" id="ARBA00004571"/>
    </source>
</evidence>
<feature type="domain" description="TonB-dependent receptor plug" evidence="10">
    <location>
        <begin position="116"/>
        <end position="225"/>
    </location>
</feature>
<dbReference type="STRING" id="1635173.WH52_12680"/>
<evidence type="ECO:0000256" key="3">
    <source>
        <dbReference type="ARBA" id="ARBA00022452"/>
    </source>
</evidence>
<organism evidence="11 12">
    <name type="scientific">Tenacibaculum holothuriorum</name>
    <dbReference type="NCBI Taxonomy" id="1635173"/>
    <lineage>
        <taxon>Bacteria</taxon>
        <taxon>Pseudomonadati</taxon>
        <taxon>Bacteroidota</taxon>
        <taxon>Flavobacteriia</taxon>
        <taxon>Flavobacteriales</taxon>
        <taxon>Flavobacteriaceae</taxon>
        <taxon>Tenacibaculum</taxon>
    </lineage>
</organism>
<feature type="signal peptide" evidence="9">
    <location>
        <begin position="1"/>
        <end position="21"/>
    </location>
</feature>
<evidence type="ECO:0000256" key="5">
    <source>
        <dbReference type="ARBA" id="ARBA00022729"/>
    </source>
</evidence>
<dbReference type="InterPro" id="IPR037066">
    <property type="entry name" value="Plug_dom_sf"/>
</dbReference>
<dbReference type="RefSeq" id="WP_086031339.1">
    <property type="nucleotide sequence ID" value="NZ_LAPZ01000014.1"/>
</dbReference>
<keyword evidence="7 8" id="KW-0998">Cell outer membrane</keyword>
<comment type="similarity">
    <text evidence="8">Belongs to the TonB-dependent receptor family.</text>
</comment>
<evidence type="ECO:0000256" key="9">
    <source>
        <dbReference type="SAM" id="SignalP"/>
    </source>
</evidence>
<sequence>MRKFNNLLLVALFFISATVLGQTKLTGTVVDEMGEPLPGASVLVKGTSNGAASDFNGEFMLNSNSNSGIVVVSFVGYTSKEVAYTSAKTNLGTIQLEMSNLLGEVVIQGVIDVAKDRQTPVAASTIKAAVIQEKLGSQEFPEVLKSTPSVYATKSGGGFGDARINIRGFDQRNTAVLINGVPVNDMENGWVYWSNWAGLSDVTSAMQVQRGLGSSKLAISSVGGTINVITRTANQKEGGAVAASFGNDGYMKYKASYSTGKLDNGLSASVLLSRTQGDGYVDGTKFLGHNYFLAFGYEINDAHSLEFTFTGAPQWHHQRSWAETISTYQRYGEGGVPNIKYNAAWGYLNGEEFSFRRNFYHKPVMSLNYDWKINESSKLSSILYASWGRGGGTGPIGSVGGIRDFDSRLRDANGIVRFDDIVKWNSGQSGHGFGIPDRTGGTVNDRRNGLTRRASMNSHNWYGIIANFHNDANENLSWDLGVDLRTYKGIHYRVVNNILGATGYTDNRDSNNPNRNITDFVEASPSFNPWQSIADQQKIEYYNDGDVNWLGAFGQVEYKNDDISTFIQAGVSRQGFQRVDYFNLAPADQKSGFKNIWGGNVKGGINWNINEKHNVFGNAGYYSKQPLFDGVYTSFRDNRINPFLSNEKILGIEAGYGFKSENYNVKLNLYRTSWKDRFLRANGSARNNFIQVSGVEQVHMGAELETTARFGNLTIESMLSIGDYEYKGTAVGTEYDQDNTLVRSNVPFYLDGVKVGDAAQTTARIGFTYKVSEGLKFDISQFYASRLYSRINPSDFTTLADNAKGSLQLPGHSLMDAGVSYKWKLGDKKSINFRFNVNNLTNETYISDGFTNIHADGSNPTYNGIDVRNRVYFGFGRTWNGSIRFNF</sequence>
<evidence type="ECO:0000256" key="7">
    <source>
        <dbReference type="ARBA" id="ARBA00023237"/>
    </source>
</evidence>
<reference evidence="11 12" key="1">
    <citation type="submission" date="2015-03" db="EMBL/GenBank/DDBJ databases">
        <title>Genome sequence of Tenacibaculum sp. S2-2, isolated from intestinal microbiota of sea cucumber, Apostichopus japonicas.</title>
        <authorList>
            <person name="Shao Z."/>
            <person name="Wang L."/>
            <person name="Li X."/>
        </authorList>
    </citation>
    <scope>NUCLEOTIDE SEQUENCE [LARGE SCALE GENOMIC DNA]</scope>
    <source>
        <strain evidence="11 12">S2-2</strain>
    </source>
</reference>
<comment type="caution">
    <text evidence="11">The sequence shown here is derived from an EMBL/GenBank/DDBJ whole genome shotgun (WGS) entry which is preliminary data.</text>
</comment>
<dbReference type="GO" id="GO:0044718">
    <property type="term" value="P:siderophore transmembrane transport"/>
    <property type="evidence" value="ECO:0007669"/>
    <property type="project" value="TreeGrafter"/>
</dbReference>